<keyword evidence="4" id="KW-1185">Reference proteome</keyword>
<evidence type="ECO:0000313" key="3">
    <source>
        <dbReference type="EMBL" id="MBK5926211.1"/>
    </source>
</evidence>
<feature type="transmembrane region" description="Helical" evidence="1">
    <location>
        <begin position="123"/>
        <end position="147"/>
    </location>
</feature>
<sequence>MSKLFQFGERMDEFPVPVLNEREVRAGAGILVFAAIIAFTQAFQMGNFTPMRLVVLAFFVDFAIRVLVNPRYAPSLVLGRLITRGQEPEYVGAPQKRFAWALGLGMATVAITMVYGFNTAGPVLLALCTVCIALMFMEAAFGICVGCKMYSMFASEKAQMCPGNACSFGGPAPITRVEGAHLAVLAAVVVALAVALPYVAAMDAPVQPLLAMR</sequence>
<keyword evidence="1" id="KW-1133">Transmembrane helix</keyword>
<keyword evidence="1" id="KW-0472">Membrane</keyword>
<gene>
    <name evidence="3" type="ORF">CCR87_02390</name>
</gene>
<comment type="caution">
    <text evidence="3">The sequence shown here is derived from an EMBL/GenBank/DDBJ whole genome shotgun (WGS) entry which is preliminary data.</text>
</comment>
<dbReference type="AlphaFoldDB" id="A0A934TIL5"/>
<proteinExistence type="predicted"/>
<feature type="transmembrane region" description="Helical" evidence="1">
    <location>
        <begin position="182"/>
        <end position="200"/>
    </location>
</feature>
<reference evidence="3" key="1">
    <citation type="submission" date="2017-05" db="EMBL/GenBank/DDBJ databases">
        <authorList>
            <person name="Imhoff J.F."/>
            <person name="Rahn T."/>
            <person name="Kuenzel S."/>
            <person name="Neulinger S.C."/>
        </authorList>
    </citation>
    <scope>NUCLEOTIDE SEQUENCE</scope>
    <source>
        <strain evidence="3">LMG 28126</strain>
    </source>
</reference>
<evidence type="ECO:0000256" key="1">
    <source>
        <dbReference type="SAM" id="Phobius"/>
    </source>
</evidence>
<dbReference type="EMBL" id="NHSD01000109">
    <property type="protein sequence ID" value="MBK5926211.1"/>
    <property type="molecule type" value="Genomic_DNA"/>
</dbReference>
<evidence type="ECO:0000259" key="2">
    <source>
        <dbReference type="Pfam" id="PF14340"/>
    </source>
</evidence>
<dbReference type="Proteomes" id="UP000706333">
    <property type="component" value="Unassembled WGS sequence"/>
</dbReference>
<feature type="transmembrane region" description="Helical" evidence="1">
    <location>
        <begin position="24"/>
        <end position="43"/>
    </location>
</feature>
<organism evidence="3 4">
    <name type="scientific">Rhodobaculum claviforme</name>
    <dbReference type="NCBI Taxonomy" id="1549854"/>
    <lineage>
        <taxon>Bacteria</taxon>
        <taxon>Pseudomonadati</taxon>
        <taxon>Pseudomonadota</taxon>
        <taxon>Alphaproteobacteria</taxon>
        <taxon>Rhodobacterales</taxon>
        <taxon>Paracoccaceae</taxon>
        <taxon>Rhodobaculum</taxon>
    </lineage>
</organism>
<evidence type="ECO:0000313" key="4">
    <source>
        <dbReference type="Proteomes" id="UP000706333"/>
    </source>
</evidence>
<dbReference type="RefSeq" id="WP_201155809.1">
    <property type="nucleotide sequence ID" value="NZ_NHSD01000109.1"/>
</dbReference>
<name>A0A934TIL5_9RHOB</name>
<dbReference type="Pfam" id="PF14340">
    <property type="entry name" value="DUF4395"/>
    <property type="match status" value="1"/>
</dbReference>
<protein>
    <recommendedName>
        <fullName evidence="2">DUF4395 domain-containing protein</fullName>
    </recommendedName>
</protein>
<dbReference type="InterPro" id="IPR025508">
    <property type="entry name" value="DUF4395"/>
</dbReference>
<accession>A0A934TIL5</accession>
<keyword evidence="1" id="KW-0812">Transmembrane</keyword>
<reference evidence="3" key="2">
    <citation type="journal article" date="2020" name="Microorganisms">
        <title>Osmotic Adaptation and Compatible Solute Biosynthesis of Phototrophic Bacteria as Revealed from Genome Analyses.</title>
        <authorList>
            <person name="Imhoff J.F."/>
            <person name="Rahn T."/>
            <person name="Kunzel S."/>
            <person name="Keller A."/>
            <person name="Neulinger S.C."/>
        </authorList>
    </citation>
    <scope>NUCLEOTIDE SEQUENCE</scope>
    <source>
        <strain evidence="3">LMG 28126</strain>
    </source>
</reference>
<feature type="transmembrane region" description="Helical" evidence="1">
    <location>
        <begin position="98"/>
        <end position="117"/>
    </location>
</feature>
<feature type="domain" description="DUF4395" evidence="2">
    <location>
        <begin position="20"/>
        <end position="153"/>
    </location>
</feature>